<reference evidence="1 2" key="1">
    <citation type="submission" date="2018-04" db="EMBL/GenBank/DDBJ databases">
        <title>Genomic Encyclopedia of Archaeal and Bacterial Type Strains, Phase II (KMG-II): from individual species to whole genera.</title>
        <authorList>
            <person name="Goeker M."/>
        </authorList>
    </citation>
    <scope>NUCLEOTIDE SEQUENCE [LARGE SCALE GENOMIC DNA]</scope>
    <source>
        <strain evidence="1 2">DSM 5822</strain>
    </source>
</reference>
<dbReference type="EMBL" id="QAON01000014">
    <property type="protein sequence ID" value="PTQ88167.1"/>
    <property type="molecule type" value="Genomic_DNA"/>
</dbReference>
<evidence type="ECO:0000313" key="1">
    <source>
        <dbReference type="EMBL" id="PTQ88167.1"/>
    </source>
</evidence>
<dbReference type="Proteomes" id="UP000244223">
    <property type="component" value="Unassembled WGS sequence"/>
</dbReference>
<comment type="caution">
    <text evidence="1">The sequence shown here is derived from an EMBL/GenBank/DDBJ whole genome shotgun (WGS) entry which is preliminary data.</text>
</comment>
<gene>
    <name evidence="1" type="ORF">C8N29_11425</name>
</gene>
<dbReference type="AlphaFoldDB" id="A0A2T5IW81"/>
<accession>A0A2T5IW81</accession>
<dbReference type="RefSeq" id="WP_107866471.1">
    <property type="nucleotide sequence ID" value="NZ_QAON01000014.1"/>
</dbReference>
<sequence>MNPDEVDPKLKALYQQMPTFEPSKQIDQYLLDQAYRAPIRSTWRPVFALAASLVLVSSLVWYWQAQPPQTVSQTIQREVTSANVPLTRTEEKASHAQAAASPPALAVEPMPAMSQPSAMTKTLSHPETIMTAPQTHQAEQERLEIVAAAPAITADKSIASDTVEAITNPAVMSAPMNRASMAKPVLKEQQAIMIEQVYIGMTIDAEHARGWQCQTEVCHMQLEKPLHTQYWYIPAQGAELNAYVNAQRVHTIRLRQHMTDIRQTQQALLTLGTDSAARCATEQGEFLLTRKLGTQLLHLRYQNAHVELIICQSE</sequence>
<name>A0A2T5IW81_9GAMM</name>
<evidence type="ECO:0000313" key="2">
    <source>
        <dbReference type="Proteomes" id="UP000244223"/>
    </source>
</evidence>
<organism evidence="1 2">
    <name type="scientific">Agitococcus lubricus</name>
    <dbReference type="NCBI Taxonomy" id="1077255"/>
    <lineage>
        <taxon>Bacteria</taxon>
        <taxon>Pseudomonadati</taxon>
        <taxon>Pseudomonadota</taxon>
        <taxon>Gammaproteobacteria</taxon>
        <taxon>Moraxellales</taxon>
        <taxon>Moraxellaceae</taxon>
        <taxon>Agitococcus</taxon>
    </lineage>
</organism>
<keyword evidence="2" id="KW-1185">Reference proteome</keyword>
<proteinExistence type="predicted"/>
<protein>
    <submittedName>
        <fullName evidence="1">Uncharacterized protein</fullName>
    </submittedName>
</protein>